<dbReference type="InterPro" id="IPR035919">
    <property type="entry name" value="EAL_sf"/>
</dbReference>
<reference evidence="4 5" key="1">
    <citation type="journal article" date="2018" name="Appl. Microbiol. Biotechnol.">
        <title>Characterization of the caprolactam degradation pathway in Pseudomonas jessenii using mass spectrometry-based proteomics.</title>
        <authorList>
            <person name="Otzen M."/>
            <person name="Palacio C."/>
            <person name="Janssen D.B."/>
        </authorList>
    </citation>
    <scope>NUCLEOTIDE SEQUENCE [LARGE SCALE GENOMIC DNA]</scope>
    <source>
        <strain evidence="4 5">GO3</strain>
    </source>
</reference>
<gene>
    <name evidence="4" type="ORF">CRX42_22710</name>
</gene>
<evidence type="ECO:0000313" key="5">
    <source>
        <dbReference type="Proteomes" id="UP000247437"/>
    </source>
</evidence>
<organism evidence="4 5">
    <name type="scientific">Pseudomonas jessenii</name>
    <dbReference type="NCBI Taxonomy" id="77298"/>
    <lineage>
        <taxon>Bacteria</taxon>
        <taxon>Pseudomonadati</taxon>
        <taxon>Pseudomonadota</taxon>
        <taxon>Gammaproteobacteria</taxon>
        <taxon>Pseudomonadales</taxon>
        <taxon>Pseudomonadaceae</taxon>
        <taxon>Pseudomonas</taxon>
    </lineage>
</organism>
<dbReference type="AlphaFoldDB" id="A0A2W0EST2"/>
<dbReference type="Pfam" id="PF00563">
    <property type="entry name" value="EAL"/>
    <property type="match status" value="1"/>
</dbReference>
<dbReference type="EC" id="3.1.4.52" evidence="1"/>
<protein>
    <recommendedName>
        <fullName evidence="1">cyclic-guanylate-specific phosphodiesterase</fullName>
        <ecNumber evidence="1">3.1.4.52</ecNumber>
    </recommendedName>
</protein>
<feature type="non-terminal residue" evidence="4">
    <location>
        <position position="1"/>
    </location>
</feature>
<name>A0A2W0EST2_PSEJE</name>
<dbReference type="PANTHER" id="PTHR33121">
    <property type="entry name" value="CYCLIC DI-GMP PHOSPHODIESTERASE PDEF"/>
    <property type="match status" value="1"/>
</dbReference>
<evidence type="ECO:0000256" key="1">
    <source>
        <dbReference type="ARBA" id="ARBA00012282"/>
    </source>
</evidence>
<dbReference type="EMBL" id="PDLL01000342">
    <property type="protein sequence ID" value="PYY68271.1"/>
    <property type="molecule type" value="Genomic_DNA"/>
</dbReference>
<dbReference type="PROSITE" id="PS50883">
    <property type="entry name" value="EAL"/>
    <property type="match status" value="1"/>
</dbReference>
<dbReference type="RefSeq" id="WP_146241968.1">
    <property type="nucleotide sequence ID" value="NZ_PDLL01000342.1"/>
</dbReference>
<proteinExistence type="predicted"/>
<dbReference type="Gene3D" id="3.20.20.450">
    <property type="entry name" value="EAL domain"/>
    <property type="match status" value="1"/>
</dbReference>
<feature type="domain" description="EAL" evidence="3">
    <location>
        <begin position="23"/>
        <end position="277"/>
    </location>
</feature>
<dbReference type="GO" id="GO:0071111">
    <property type="term" value="F:cyclic-guanylate-specific phosphodiesterase activity"/>
    <property type="evidence" value="ECO:0007669"/>
    <property type="project" value="UniProtKB-EC"/>
</dbReference>
<dbReference type="PANTHER" id="PTHR33121:SF71">
    <property type="entry name" value="OXYGEN SENSOR PROTEIN DOSP"/>
    <property type="match status" value="1"/>
</dbReference>
<keyword evidence="2" id="KW-0973">c-di-GMP</keyword>
<sequence>SKAKGRNRVESYTRDLTAQASERVALEHELRRAIERNELHLCYQPKISLEDYSLVGAEALIRWRHPTFGDVPREHFIPLAEENGMILQIGDWVLETACRQMAEWHRLYESPGPLSVNLAGAQLRQPNLLGRIEQLLKDNGLNPGFLQLEITENFIMSQAEEALAVLHQLKNLGVQLAIDDFGTGYSSLSYLKRLPLDILKIDQSFVRGLPDDPHDAAIVRAIIALGRSMQFTVIAEGVETQAQQQFLAYEGCSQIQGYIVSLPLPADEFAATFLRTTVMAFSDSTAAKPSL</sequence>
<comment type="caution">
    <text evidence="4">The sequence shown here is derived from an EMBL/GenBank/DDBJ whole genome shotgun (WGS) entry which is preliminary data.</text>
</comment>
<evidence type="ECO:0000256" key="2">
    <source>
        <dbReference type="ARBA" id="ARBA00022636"/>
    </source>
</evidence>
<accession>A0A2W0EST2</accession>
<dbReference type="SUPFAM" id="SSF141868">
    <property type="entry name" value="EAL domain-like"/>
    <property type="match status" value="1"/>
</dbReference>
<evidence type="ECO:0000313" key="4">
    <source>
        <dbReference type="EMBL" id="PYY68271.1"/>
    </source>
</evidence>
<dbReference type="InterPro" id="IPR050706">
    <property type="entry name" value="Cyclic-di-GMP_PDE-like"/>
</dbReference>
<dbReference type="Proteomes" id="UP000247437">
    <property type="component" value="Unassembled WGS sequence"/>
</dbReference>
<dbReference type="OrthoDB" id="9804951at2"/>
<evidence type="ECO:0000259" key="3">
    <source>
        <dbReference type="PROSITE" id="PS50883"/>
    </source>
</evidence>
<dbReference type="CDD" id="cd01948">
    <property type="entry name" value="EAL"/>
    <property type="match status" value="1"/>
</dbReference>
<dbReference type="SMART" id="SM00052">
    <property type="entry name" value="EAL"/>
    <property type="match status" value="1"/>
</dbReference>
<dbReference type="FunFam" id="3.20.20.450:FF:000001">
    <property type="entry name" value="Cyclic di-GMP phosphodiesterase yahA"/>
    <property type="match status" value="1"/>
</dbReference>
<dbReference type="InterPro" id="IPR001633">
    <property type="entry name" value="EAL_dom"/>
</dbReference>